<feature type="domain" description="CCHC-type" evidence="3">
    <location>
        <begin position="248"/>
        <end position="262"/>
    </location>
</feature>
<dbReference type="InterPro" id="IPR036875">
    <property type="entry name" value="Znf_CCHC_sf"/>
</dbReference>
<dbReference type="Gramene" id="HORVU.MOREX.r2.2HG0106050.1">
    <property type="protein sequence ID" value="HORVU.MOREX.r2.2HG0106050.1.CDS.1"/>
    <property type="gene ID" value="HORVU.MOREX.r2.2HG0106050"/>
</dbReference>
<dbReference type="Gene3D" id="4.10.60.10">
    <property type="entry name" value="Zinc finger, CCHC-type"/>
    <property type="match status" value="1"/>
</dbReference>
<dbReference type="GO" id="GO:0003676">
    <property type="term" value="F:nucleic acid binding"/>
    <property type="evidence" value="ECO:0007669"/>
    <property type="project" value="InterPro"/>
</dbReference>
<keyword evidence="5" id="KW-1185">Reference proteome</keyword>
<evidence type="ECO:0000256" key="2">
    <source>
        <dbReference type="SAM" id="MobiDB-lite"/>
    </source>
</evidence>
<dbReference type="Gramene" id="HORVU.MOREX.r3.2HG0128550.1">
    <property type="protein sequence ID" value="HORVU.MOREX.r3.2HG0128550.1.CDS1"/>
    <property type="gene ID" value="HORVU.MOREX.r3.2HG0128550"/>
</dbReference>
<keyword evidence="1" id="KW-0862">Zinc</keyword>
<keyword evidence="1" id="KW-0479">Metal-binding</keyword>
<evidence type="ECO:0000313" key="5">
    <source>
        <dbReference type="Proteomes" id="UP000011116"/>
    </source>
</evidence>
<dbReference type="Pfam" id="PF00098">
    <property type="entry name" value="zf-CCHC"/>
    <property type="match status" value="1"/>
</dbReference>
<evidence type="ECO:0000259" key="3">
    <source>
        <dbReference type="PROSITE" id="PS50158"/>
    </source>
</evidence>
<dbReference type="GO" id="GO:0008270">
    <property type="term" value="F:zinc ion binding"/>
    <property type="evidence" value="ECO:0007669"/>
    <property type="project" value="UniProtKB-KW"/>
</dbReference>
<feature type="compositionally biased region" description="Basic residues" evidence="2">
    <location>
        <begin position="214"/>
        <end position="226"/>
    </location>
</feature>
<evidence type="ECO:0000313" key="4">
    <source>
        <dbReference type="EnsemblPlants" id="HORVU.MOREX.r3.2HG0128550.1.CDS1"/>
    </source>
</evidence>
<dbReference type="PROSITE" id="PS50158">
    <property type="entry name" value="ZF_CCHC"/>
    <property type="match status" value="1"/>
</dbReference>
<reference evidence="4" key="3">
    <citation type="submission" date="2022-01" db="UniProtKB">
        <authorList>
            <consortium name="EnsemblPlants"/>
        </authorList>
    </citation>
    <scope>IDENTIFICATION</scope>
    <source>
        <strain evidence="4">subsp. vulgare</strain>
    </source>
</reference>
<accession>A0A8I7B5G4</accession>
<dbReference type="AlphaFoldDB" id="A0A8I7B5G4"/>
<dbReference type="PANTHER" id="PTHR33325">
    <property type="entry name" value="ZINC FINGER, CCHC-TYPE-RELATED"/>
    <property type="match status" value="1"/>
</dbReference>
<name>A0A8I7B5G4_HORVV</name>
<sequence length="362" mass="40137">MAGIVNKEFPELAQTGMNYLSWSSDCEIWFKGKGLLRAIGNGTLLAPTDPKFAPENAQALHFLHHHLCPTLKDEYMAERSASGLWTALKQRFERVMDTVKPRAETEWIRPRFADFKTVGEYNSALHRICTTLQLCGTEVTDTQKIEKTLSTFHPDAVQSSWNYHQGNYTRYSELIDLLQVAEAQDEVLKKNFVAQPLGGSSRQEVNALKVCKPLQKKRGRKGKKKGPQPPTPAKQQKPGKGEQRPQDCFRCGSLEHFSRECRAPKEVVAAYKVRKERETHLALVQEQSPLAAPAAPVMIATPPPTPLVATSVVPIAAALAVSNDADVAMEVEHMVDPMGPPLDVDAATKMMTIEEGLTSLEI</sequence>
<proteinExistence type="predicted"/>
<feature type="region of interest" description="Disordered" evidence="2">
    <location>
        <begin position="211"/>
        <end position="247"/>
    </location>
</feature>
<reference evidence="5" key="1">
    <citation type="journal article" date="2012" name="Nature">
        <title>A physical, genetic and functional sequence assembly of the barley genome.</title>
        <authorList>
            <consortium name="The International Barley Genome Sequencing Consortium"/>
            <person name="Mayer K.F."/>
            <person name="Waugh R."/>
            <person name="Brown J.W."/>
            <person name="Schulman A."/>
            <person name="Langridge P."/>
            <person name="Platzer M."/>
            <person name="Fincher G.B."/>
            <person name="Muehlbauer G.J."/>
            <person name="Sato K."/>
            <person name="Close T.J."/>
            <person name="Wise R.P."/>
            <person name="Stein N."/>
        </authorList>
    </citation>
    <scope>NUCLEOTIDE SEQUENCE [LARGE SCALE GENOMIC DNA]</scope>
    <source>
        <strain evidence="5">cv. Morex</strain>
    </source>
</reference>
<dbReference type="SUPFAM" id="SSF57756">
    <property type="entry name" value="Retrovirus zinc finger-like domains"/>
    <property type="match status" value="1"/>
</dbReference>
<protein>
    <recommendedName>
        <fullName evidence="3">CCHC-type domain-containing protein</fullName>
    </recommendedName>
</protein>
<dbReference type="PANTHER" id="PTHR33325:SF10">
    <property type="entry name" value="CCHC-TYPE DOMAIN-CONTAINING PROTEIN"/>
    <property type="match status" value="1"/>
</dbReference>
<evidence type="ECO:0000256" key="1">
    <source>
        <dbReference type="PROSITE-ProRule" id="PRU00047"/>
    </source>
</evidence>
<dbReference type="Proteomes" id="UP000011116">
    <property type="component" value="Chromosome 2H"/>
</dbReference>
<keyword evidence="1" id="KW-0863">Zinc-finger</keyword>
<dbReference type="SMART" id="SM00343">
    <property type="entry name" value="ZnF_C2HC"/>
    <property type="match status" value="1"/>
</dbReference>
<dbReference type="InterPro" id="IPR001878">
    <property type="entry name" value="Znf_CCHC"/>
</dbReference>
<dbReference type="EnsemblPlants" id="HORVU.MOREX.r3.2HG0128550.1">
    <property type="protein sequence ID" value="HORVU.MOREX.r3.2HG0128550.1.CDS1"/>
    <property type="gene ID" value="HORVU.MOREX.r3.2HG0128550"/>
</dbReference>
<organism evidence="4 5">
    <name type="scientific">Hordeum vulgare subsp. vulgare</name>
    <name type="common">Domesticated barley</name>
    <dbReference type="NCBI Taxonomy" id="112509"/>
    <lineage>
        <taxon>Eukaryota</taxon>
        <taxon>Viridiplantae</taxon>
        <taxon>Streptophyta</taxon>
        <taxon>Embryophyta</taxon>
        <taxon>Tracheophyta</taxon>
        <taxon>Spermatophyta</taxon>
        <taxon>Magnoliopsida</taxon>
        <taxon>Liliopsida</taxon>
        <taxon>Poales</taxon>
        <taxon>Poaceae</taxon>
        <taxon>BOP clade</taxon>
        <taxon>Pooideae</taxon>
        <taxon>Triticodae</taxon>
        <taxon>Triticeae</taxon>
        <taxon>Hordeinae</taxon>
        <taxon>Hordeum</taxon>
    </lineage>
</organism>
<reference evidence="4" key="2">
    <citation type="submission" date="2020-10" db="EMBL/GenBank/DDBJ databases">
        <authorList>
            <person name="Scholz U."/>
            <person name="Mascher M."/>
            <person name="Fiebig A."/>
        </authorList>
    </citation>
    <scope>NUCLEOTIDE SEQUENCE [LARGE SCALE GENOMIC DNA]</scope>
    <source>
        <strain evidence="4">cv. Morex</strain>
    </source>
</reference>